<evidence type="ECO:0000313" key="1">
    <source>
        <dbReference type="EMBL" id="KAK4646920.1"/>
    </source>
</evidence>
<reference evidence="1 2" key="1">
    <citation type="journal article" date="2023" name="bioRxiv">
        <title>High-quality genome assemblies of four members of thePodospora anserinaspecies complex.</title>
        <authorList>
            <person name="Ament-Velasquez S.L."/>
            <person name="Vogan A.A."/>
            <person name="Wallerman O."/>
            <person name="Hartmann F."/>
            <person name="Gautier V."/>
            <person name="Silar P."/>
            <person name="Giraud T."/>
            <person name="Johannesson H."/>
        </authorList>
    </citation>
    <scope>NUCLEOTIDE SEQUENCE [LARGE SCALE GENOMIC DNA]</scope>
    <source>
        <strain evidence="1 2">CBS 112042</strain>
    </source>
</reference>
<dbReference type="RefSeq" id="XP_062735896.1">
    <property type="nucleotide sequence ID" value="XM_062873292.1"/>
</dbReference>
<accession>A0ABR0FSI0</accession>
<protein>
    <recommendedName>
        <fullName evidence="3">Cytochrome c domain-containing protein</fullName>
    </recommendedName>
</protein>
<proteinExistence type="predicted"/>
<name>A0ABR0FSI0_9PEZI</name>
<gene>
    <name evidence="1" type="ORF">QC761_100445</name>
</gene>
<evidence type="ECO:0008006" key="3">
    <source>
        <dbReference type="Google" id="ProtNLM"/>
    </source>
</evidence>
<evidence type="ECO:0000313" key="2">
    <source>
        <dbReference type="Proteomes" id="UP001322138"/>
    </source>
</evidence>
<organism evidence="1 2">
    <name type="scientific">Podospora bellae-mahoneyi</name>
    <dbReference type="NCBI Taxonomy" id="2093777"/>
    <lineage>
        <taxon>Eukaryota</taxon>
        <taxon>Fungi</taxon>
        <taxon>Dikarya</taxon>
        <taxon>Ascomycota</taxon>
        <taxon>Pezizomycotina</taxon>
        <taxon>Sordariomycetes</taxon>
        <taxon>Sordariomycetidae</taxon>
        <taxon>Sordariales</taxon>
        <taxon>Podosporaceae</taxon>
        <taxon>Podospora</taxon>
    </lineage>
</organism>
<dbReference type="EMBL" id="JAFFGZ010000003">
    <property type="protein sequence ID" value="KAK4646920.1"/>
    <property type="molecule type" value="Genomic_DNA"/>
</dbReference>
<keyword evidence="2" id="KW-1185">Reference proteome</keyword>
<dbReference type="Proteomes" id="UP001322138">
    <property type="component" value="Unassembled WGS sequence"/>
</dbReference>
<comment type="caution">
    <text evidence="1">The sequence shown here is derived from an EMBL/GenBank/DDBJ whole genome shotgun (WGS) entry which is preliminary data.</text>
</comment>
<sequence length="147" mass="16661">MQCESCHASDKQPAIAHLQQFGPFRVPSTRSRIYAFPIGSLPPHPEDGCGGDSWGRCDKIKGFTMNYKHTVPFSSHFSNSLLIFQARHFAVHFGAGPGMRLYMPQGEHTSNLVMPRGVFGYDVDDRGAWQRRRFIARDALEEMLVYK</sequence>
<dbReference type="GeneID" id="87892774"/>